<dbReference type="Pfam" id="PF01408">
    <property type="entry name" value="GFO_IDH_MocA"/>
    <property type="match status" value="1"/>
</dbReference>
<dbReference type="SUPFAM" id="SSF55347">
    <property type="entry name" value="Glyceraldehyde-3-phosphate dehydrogenase-like, C-terminal domain"/>
    <property type="match status" value="1"/>
</dbReference>
<dbReference type="SUPFAM" id="SSF51735">
    <property type="entry name" value="NAD(P)-binding Rossmann-fold domains"/>
    <property type="match status" value="1"/>
</dbReference>
<dbReference type="GO" id="GO:0000166">
    <property type="term" value="F:nucleotide binding"/>
    <property type="evidence" value="ECO:0007669"/>
    <property type="project" value="InterPro"/>
</dbReference>
<protein>
    <recommendedName>
        <fullName evidence="6">Oxidoreductase</fullName>
    </recommendedName>
</protein>
<evidence type="ECO:0000313" key="5">
    <source>
        <dbReference type="Proteomes" id="UP000248706"/>
    </source>
</evidence>
<dbReference type="InterPro" id="IPR055170">
    <property type="entry name" value="GFO_IDH_MocA-like_dom"/>
</dbReference>
<dbReference type="EMBL" id="MCIF01000002">
    <property type="protein sequence ID" value="RAQ94998.1"/>
    <property type="molecule type" value="Genomic_DNA"/>
</dbReference>
<organism evidence="4 5">
    <name type="scientific">Thermogemmatispora tikiterensis</name>
    <dbReference type="NCBI Taxonomy" id="1825093"/>
    <lineage>
        <taxon>Bacteria</taxon>
        <taxon>Bacillati</taxon>
        <taxon>Chloroflexota</taxon>
        <taxon>Ktedonobacteria</taxon>
        <taxon>Thermogemmatisporales</taxon>
        <taxon>Thermogemmatisporaceae</taxon>
        <taxon>Thermogemmatispora</taxon>
    </lineage>
</organism>
<proteinExistence type="predicted"/>
<dbReference type="AlphaFoldDB" id="A0A328VBF0"/>
<dbReference type="PANTHER" id="PTHR43377:SF1">
    <property type="entry name" value="BILIVERDIN REDUCTASE A"/>
    <property type="match status" value="1"/>
</dbReference>
<evidence type="ECO:0008006" key="6">
    <source>
        <dbReference type="Google" id="ProtNLM"/>
    </source>
</evidence>
<feature type="compositionally biased region" description="Polar residues" evidence="1">
    <location>
        <begin position="347"/>
        <end position="362"/>
    </location>
</feature>
<keyword evidence="5" id="KW-1185">Reference proteome</keyword>
<dbReference type="InterPro" id="IPR051450">
    <property type="entry name" value="Gfo/Idh/MocA_Oxidoreductases"/>
</dbReference>
<evidence type="ECO:0000313" key="4">
    <source>
        <dbReference type="EMBL" id="RAQ94998.1"/>
    </source>
</evidence>
<feature type="domain" description="GFO/IDH/MocA-like oxidoreductase" evidence="3">
    <location>
        <begin position="131"/>
        <end position="240"/>
    </location>
</feature>
<dbReference type="InterPro" id="IPR000683">
    <property type="entry name" value="Gfo/Idh/MocA-like_OxRdtase_N"/>
</dbReference>
<dbReference type="InterPro" id="IPR036291">
    <property type="entry name" value="NAD(P)-bd_dom_sf"/>
</dbReference>
<evidence type="ECO:0000256" key="1">
    <source>
        <dbReference type="SAM" id="MobiDB-lite"/>
    </source>
</evidence>
<dbReference type="RefSeq" id="WP_112427363.1">
    <property type="nucleotide sequence ID" value="NZ_MCIF01000002.1"/>
</dbReference>
<comment type="caution">
    <text evidence="4">The sequence shown here is derived from an EMBL/GenBank/DDBJ whole genome shotgun (WGS) entry which is preliminary data.</text>
</comment>
<accession>A0A328VBF0</accession>
<dbReference type="PANTHER" id="PTHR43377">
    <property type="entry name" value="BILIVERDIN REDUCTASE A"/>
    <property type="match status" value="1"/>
</dbReference>
<reference evidence="4 5" key="1">
    <citation type="submission" date="2016-08" db="EMBL/GenBank/DDBJ databases">
        <title>Analysis of Carbohydrate Active Enzymes in Thermogemmatispora T81 Reveals Carbohydrate Degradation Ability.</title>
        <authorList>
            <person name="Tomazini A."/>
            <person name="Lal S."/>
            <person name="Stott M."/>
            <person name="Henrissat B."/>
            <person name="Polikarpov I."/>
            <person name="Sparling R."/>
            <person name="Levin D.B."/>
        </authorList>
    </citation>
    <scope>NUCLEOTIDE SEQUENCE [LARGE SCALE GENOMIC DNA]</scope>
    <source>
        <strain evidence="4 5">T81</strain>
    </source>
</reference>
<dbReference type="Pfam" id="PF22725">
    <property type="entry name" value="GFO_IDH_MocA_C3"/>
    <property type="match status" value="1"/>
</dbReference>
<name>A0A328VBF0_9CHLR</name>
<dbReference type="OrthoDB" id="9815825at2"/>
<dbReference type="Gene3D" id="3.40.50.720">
    <property type="entry name" value="NAD(P)-binding Rossmann-like Domain"/>
    <property type="match status" value="1"/>
</dbReference>
<feature type="region of interest" description="Disordered" evidence="1">
    <location>
        <begin position="334"/>
        <end position="393"/>
    </location>
</feature>
<sequence length="393" mass="43468">MQLRVAVVGAGSMGWNHLRVLKELEDSVQLVAVAETNPSALQRAVQRFHIAGYSDYRQMLDEQRPELVAVVVPTHLHCEVAAFALDLGLNVLVEKPLTSTVEEAEALIELARQRDARLAVGHIERFNPAVTEVKRRLNAGTLGRIFHLHARRIGPFPPRIRDVGVTLDLASHEIDTMRYLVDAEISQVSAQIQQHIHRTCEDLLLGLLRFSNDALGVLDVNWLTPTKVRELTITGEKGMFLVNYLTQDVFFYENDYSPTSWDALRSLTGVSEGTMIRLKVQKAEPLRREYEDVIRSIMSDSSPSVSGEDGLAVLKVVQQLLASALANNGLLSQAQEPHISPEEADRSSTAGSSTAVSHQRGPNEQILPRRIASPSSLTLPQRHEEHPSTLGGS</sequence>
<feature type="domain" description="Gfo/Idh/MocA-like oxidoreductase N-terminal" evidence="2">
    <location>
        <begin position="3"/>
        <end position="122"/>
    </location>
</feature>
<dbReference type="Proteomes" id="UP000248706">
    <property type="component" value="Unassembled WGS sequence"/>
</dbReference>
<evidence type="ECO:0000259" key="3">
    <source>
        <dbReference type="Pfam" id="PF22725"/>
    </source>
</evidence>
<evidence type="ECO:0000259" key="2">
    <source>
        <dbReference type="Pfam" id="PF01408"/>
    </source>
</evidence>
<dbReference type="Gene3D" id="3.30.360.10">
    <property type="entry name" value="Dihydrodipicolinate Reductase, domain 2"/>
    <property type="match status" value="1"/>
</dbReference>
<gene>
    <name evidence="4" type="ORF">A4R35_05580</name>
</gene>